<keyword evidence="5" id="KW-0812">Transmembrane</keyword>
<keyword evidence="9" id="KW-0811">Translocation</keyword>
<evidence type="ECO:0000256" key="5">
    <source>
        <dbReference type="ARBA" id="ARBA00022692"/>
    </source>
</evidence>
<organism evidence="13 14">
    <name type="scientific">Sphaerulina musiva (strain SO2202)</name>
    <name type="common">Poplar stem canker fungus</name>
    <name type="synonym">Septoria musiva</name>
    <dbReference type="NCBI Taxonomy" id="692275"/>
    <lineage>
        <taxon>Eukaryota</taxon>
        <taxon>Fungi</taxon>
        <taxon>Dikarya</taxon>
        <taxon>Ascomycota</taxon>
        <taxon>Pezizomycotina</taxon>
        <taxon>Dothideomycetes</taxon>
        <taxon>Dothideomycetidae</taxon>
        <taxon>Mycosphaerellales</taxon>
        <taxon>Mycosphaerellaceae</taxon>
        <taxon>Sphaerulina</taxon>
    </lineage>
</organism>
<evidence type="ECO:0000256" key="10">
    <source>
        <dbReference type="ARBA" id="ARBA00023128"/>
    </source>
</evidence>
<dbReference type="InterPro" id="IPR021056">
    <property type="entry name" value="Mt_import_IM_translocase_Tim54"/>
</dbReference>
<evidence type="ECO:0000313" key="13">
    <source>
        <dbReference type="EMBL" id="EMF17281.1"/>
    </source>
</evidence>
<keyword evidence="4" id="KW-0813">Transport</keyword>
<dbReference type="Pfam" id="PF11711">
    <property type="entry name" value="Tim54"/>
    <property type="match status" value="1"/>
</dbReference>
<proteinExistence type="inferred from homology"/>
<comment type="similarity">
    <text evidence="2">Belongs to the TIM54 family.</text>
</comment>
<evidence type="ECO:0000256" key="4">
    <source>
        <dbReference type="ARBA" id="ARBA00022448"/>
    </source>
</evidence>
<dbReference type="GeneID" id="27907297"/>
<dbReference type="GO" id="GO:0005743">
    <property type="term" value="C:mitochondrial inner membrane"/>
    <property type="evidence" value="ECO:0007669"/>
    <property type="project" value="UniProtKB-SubCell"/>
</dbReference>
<evidence type="ECO:0000256" key="3">
    <source>
        <dbReference type="ARBA" id="ARBA00020796"/>
    </source>
</evidence>
<keyword evidence="11" id="KW-0472">Membrane</keyword>
<dbReference type="OMA" id="RNWMIFF"/>
<dbReference type="STRING" id="692275.N1QJ72"/>
<keyword evidence="7" id="KW-0653">Protein transport</keyword>
<feature type="compositionally biased region" description="Basic and acidic residues" evidence="12">
    <location>
        <begin position="235"/>
        <end position="255"/>
    </location>
</feature>
<keyword evidence="8" id="KW-1133">Transmembrane helix</keyword>
<evidence type="ECO:0000313" key="14">
    <source>
        <dbReference type="Proteomes" id="UP000016931"/>
    </source>
</evidence>
<evidence type="ECO:0000256" key="6">
    <source>
        <dbReference type="ARBA" id="ARBA00022792"/>
    </source>
</evidence>
<keyword evidence="14" id="KW-1185">Reference proteome</keyword>
<accession>N1QJ72</accession>
<reference evidence="13 14" key="1">
    <citation type="journal article" date="2012" name="PLoS Pathog.">
        <title>Diverse lifestyles and strategies of plant pathogenesis encoded in the genomes of eighteen Dothideomycetes fungi.</title>
        <authorList>
            <person name="Ohm R.A."/>
            <person name="Feau N."/>
            <person name="Henrissat B."/>
            <person name="Schoch C.L."/>
            <person name="Horwitz B.A."/>
            <person name="Barry K.W."/>
            <person name="Condon B.J."/>
            <person name="Copeland A.C."/>
            <person name="Dhillon B."/>
            <person name="Glaser F."/>
            <person name="Hesse C.N."/>
            <person name="Kosti I."/>
            <person name="LaButti K."/>
            <person name="Lindquist E.A."/>
            <person name="Lucas S."/>
            <person name="Salamov A.A."/>
            <person name="Bradshaw R.E."/>
            <person name="Ciuffetti L."/>
            <person name="Hamelin R.C."/>
            <person name="Kema G.H.J."/>
            <person name="Lawrence C."/>
            <person name="Scott J.A."/>
            <person name="Spatafora J.W."/>
            <person name="Turgeon B.G."/>
            <person name="de Wit P.J.G.M."/>
            <person name="Zhong S."/>
            <person name="Goodwin S.B."/>
            <person name="Grigoriev I.V."/>
        </authorList>
    </citation>
    <scope>NUCLEOTIDE SEQUENCE [LARGE SCALE GENOMIC DNA]</scope>
    <source>
        <strain evidence="13 14">SO2202</strain>
    </source>
</reference>
<evidence type="ECO:0000256" key="11">
    <source>
        <dbReference type="ARBA" id="ARBA00023136"/>
    </source>
</evidence>
<dbReference type="HOGENOM" id="CLU_039097_1_0_1"/>
<dbReference type="Proteomes" id="UP000016931">
    <property type="component" value="Unassembled WGS sequence"/>
</dbReference>
<keyword evidence="6" id="KW-0999">Mitochondrion inner membrane</keyword>
<sequence length="421" mass="47377">MGLPRLRLPSRNWSIFWTITGSFAAAVMYDKYQTKRTREKWVQLVAHVADEHLDIKTLPRRVTIYLQAPPGDGLRTAREHFHLYIKPVLVAAAMDWDVVEGRQEGDVRHKTAEKIRKWRRRKGEGEPETAEDDGTLTVEALREKNGDVEYPGVAGDIVVGRHAWKEYIRGLHEGYLGPADLPKDPKEHESTTPAHHDDMGDSPVSSLDTVVGDSPPVTEAQTSEETLSGEALTSDDGKETRKEGEAKTKAEDEKPKRRFPPPSILPGDYAAASLSPFTPEILGPSVAVRLPHLLGFLNTPTRIYRFLNRRRVQDDIGRQVAAVVLAAHRPYTTAASYDASSASEMQVEVREQAGLLSHEEKDWYKLVHRPRQEHEESLWTEPVVLDERISSRMRAFELSAADEARARRIAAGEEEKAQHET</sequence>
<evidence type="ECO:0000256" key="12">
    <source>
        <dbReference type="SAM" id="MobiDB-lite"/>
    </source>
</evidence>
<comment type="subcellular location">
    <subcellularLocation>
        <location evidence="1">Mitochondrion inner membrane</location>
        <topology evidence="1">Single-pass membrane protein</topology>
    </subcellularLocation>
</comment>
<evidence type="ECO:0000256" key="1">
    <source>
        <dbReference type="ARBA" id="ARBA00004434"/>
    </source>
</evidence>
<feature type="region of interest" description="Disordered" evidence="12">
    <location>
        <begin position="178"/>
        <end position="267"/>
    </location>
</feature>
<gene>
    <name evidence="13" type="ORF">SEPMUDRAFT_77374</name>
</gene>
<dbReference type="GO" id="GO:0015031">
    <property type="term" value="P:protein transport"/>
    <property type="evidence" value="ECO:0007669"/>
    <property type="project" value="UniProtKB-KW"/>
</dbReference>
<dbReference type="AlphaFoldDB" id="N1QJ72"/>
<evidence type="ECO:0000256" key="9">
    <source>
        <dbReference type="ARBA" id="ARBA00023010"/>
    </source>
</evidence>
<keyword evidence="10" id="KW-0496">Mitochondrion</keyword>
<evidence type="ECO:0000256" key="7">
    <source>
        <dbReference type="ARBA" id="ARBA00022927"/>
    </source>
</evidence>
<dbReference type="OrthoDB" id="5598305at2759"/>
<name>N1QJ72_SPHMS</name>
<dbReference type="RefSeq" id="XP_016765402.1">
    <property type="nucleotide sequence ID" value="XM_016910160.1"/>
</dbReference>
<dbReference type="eggNOG" id="ENOG502QPMQ">
    <property type="taxonomic scope" value="Eukaryota"/>
</dbReference>
<protein>
    <recommendedName>
        <fullName evidence="3">Mitochondrial import inner membrane translocase subunit TIM54</fullName>
    </recommendedName>
</protein>
<dbReference type="EMBL" id="KB456260">
    <property type="protein sequence ID" value="EMF17281.1"/>
    <property type="molecule type" value="Genomic_DNA"/>
</dbReference>
<evidence type="ECO:0000256" key="2">
    <source>
        <dbReference type="ARBA" id="ARBA00006355"/>
    </source>
</evidence>
<evidence type="ECO:0000256" key="8">
    <source>
        <dbReference type="ARBA" id="ARBA00022989"/>
    </source>
</evidence>
<feature type="compositionally biased region" description="Basic and acidic residues" evidence="12">
    <location>
        <begin position="181"/>
        <end position="199"/>
    </location>
</feature>